<sequence>MPGSSLAFIFPKNSRPRSLVYRHIYHFQAGRVNHTVSPKNARWIDGYIYISIRKILHGFSQWTTSLCALLSIGCEDFETAARESAVLCSSKETAVAFSE</sequence>
<evidence type="ECO:0000313" key="1">
    <source>
        <dbReference type="EMBL" id="GIX76244.1"/>
    </source>
</evidence>
<protein>
    <submittedName>
        <fullName evidence="1">Uncharacterized protein</fullName>
    </submittedName>
</protein>
<dbReference type="AlphaFoldDB" id="A0AAV4MZ22"/>
<reference evidence="1 2" key="1">
    <citation type="submission" date="2021-06" db="EMBL/GenBank/DDBJ databases">
        <title>Caerostris extrusa draft genome.</title>
        <authorList>
            <person name="Kono N."/>
            <person name="Arakawa K."/>
        </authorList>
    </citation>
    <scope>NUCLEOTIDE SEQUENCE [LARGE SCALE GENOMIC DNA]</scope>
</reference>
<dbReference type="Proteomes" id="UP001054945">
    <property type="component" value="Unassembled WGS sequence"/>
</dbReference>
<organism evidence="1 2">
    <name type="scientific">Caerostris extrusa</name>
    <name type="common">Bark spider</name>
    <name type="synonym">Caerostris bankana</name>
    <dbReference type="NCBI Taxonomy" id="172846"/>
    <lineage>
        <taxon>Eukaryota</taxon>
        <taxon>Metazoa</taxon>
        <taxon>Ecdysozoa</taxon>
        <taxon>Arthropoda</taxon>
        <taxon>Chelicerata</taxon>
        <taxon>Arachnida</taxon>
        <taxon>Araneae</taxon>
        <taxon>Araneomorphae</taxon>
        <taxon>Entelegynae</taxon>
        <taxon>Araneoidea</taxon>
        <taxon>Araneidae</taxon>
        <taxon>Caerostris</taxon>
    </lineage>
</organism>
<name>A0AAV4MZ22_CAEEX</name>
<comment type="caution">
    <text evidence="1">The sequence shown here is derived from an EMBL/GenBank/DDBJ whole genome shotgun (WGS) entry which is preliminary data.</text>
</comment>
<accession>A0AAV4MZ22</accession>
<keyword evidence="2" id="KW-1185">Reference proteome</keyword>
<proteinExistence type="predicted"/>
<dbReference type="EMBL" id="BPLR01002655">
    <property type="protein sequence ID" value="GIX76244.1"/>
    <property type="molecule type" value="Genomic_DNA"/>
</dbReference>
<gene>
    <name evidence="1" type="ORF">CEXT_640961</name>
</gene>
<evidence type="ECO:0000313" key="2">
    <source>
        <dbReference type="Proteomes" id="UP001054945"/>
    </source>
</evidence>